<keyword evidence="3" id="KW-1185">Reference proteome</keyword>
<evidence type="ECO:0008006" key="4">
    <source>
        <dbReference type="Google" id="ProtNLM"/>
    </source>
</evidence>
<evidence type="ECO:0000313" key="3">
    <source>
        <dbReference type="Proteomes" id="UP001549119"/>
    </source>
</evidence>
<gene>
    <name evidence="2" type="ORF">ABIC20_005301</name>
</gene>
<evidence type="ECO:0000313" key="2">
    <source>
        <dbReference type="EMBL" id="MET3867992.1"/>
    </source>
</evidence>
<dbReference type="RefSeq" id="WP_209650583.1">
    <property type="nucleotide sequence ID" value="NZ_JBEPNV010000001.1"/>
</dbReference>
<feature type="signal peptide" evidence="1">
    <location>
        <begin position="1"/>
        <end position="16"/>
    </location>
</feature>
<dbReference type="EMBL" id="JBEPNW010000002">
    <property type="protein sequence ID" value="MET3867992.1"/>
    <property type="molecule type" value="Genomic_DNA"/>
</dbReference>
<comment type="caution">
    <text evidence="2">The sequence shown here is derived from an EMBL/GenBank/DDBJ whole genome shotgun (WGS) entry which is preliminary data.</text>
</comment>
<keyword evidence="1" id="KW-0732">Signal</keyword>
<protein>
    <recommendedName>
        <fullName evidence="4">Ig-like domain-containing protein</fullName>
    </recommendedName>
</protein>
<organism evidence="2 3">
    <name type="scientific">Methylobacterium radiotolerans</name>
    <dbReference type="NCBI Taxonomy" id="31998"/>
    <lineage>
        <taxon>Bacteria</taxon>
        <taxon>Pseudomonadati</taxon>
        <taxon>Pseudomonadota</taxon>
        <taxon>Alphaproteobacteria</taxon>
        <taxon>Hyphomicrobiales</taxon>
        <taxon>Methylobacteriaceae</taxon>
        <taxon>Methylobacterium</taxon>
    </lineage>
</organism>
<reference evidence="2 3" key="1">
    <citation type="submission" date="2024-06" db="EMBL/GenBank/DDBJ databases">
        <title>Genomics of switchgrass bacterial isolates.</title>
        <authorList>
            <person name="Shade A."/>
        </authorList>
    </citation>
    <scope>NUCLEOTIDE SEQUENCE [LARGE SCALE GENOMIC DNA]</scope>
    <source>
        <strain evidence="2 3">PvP084</strain>
    </source>
</reference>
<proteinExistence type="predicted"/>
<name>A0ABV2NNB3_9HYPH</name>
<feature type="chain" id="PRO_5046003811" description="Ig-like domain-containing protein" evidence="1">
    <location>
        <begin position="17"/>
        <end position="166"/>
    </location>
</feature>
<evidence type="ECO:0000256" key="1">
    <source>
        <dbReference type="SAM" id="SignalP"/>
    </source>
</evidence>
<dbReference type="Proteomes" id="UP001549119">
    <property type="component" value="Unassembled WGS sequence"/>
</dbReference>
<sequence length="166" mass="16453">MRALVALLLACGPALAAGPSGTPTDLSAYATRAQMPAPCGAIPMADTLNGSAGSANCYVPKDASRPTSVQAANVQTDGNGAWSVTWARGFTSSAPVVNPLPVNTGSLPILCNVAARSATAASGKCWQSTSTTLPGALASLAGLLVSPFATPAANAAVMVITREPTQ</sequence>
<accession>A0ABV2NNB3</accession>